<organism evidence="2 3">
    <name type="scientific">Nannochloropsis gaditana</name>
    <dbReference type="NCBI Taxonomy" id="72520"/>
    <lineage>
        <taxon>Eukaryota</taxon>
        <taxon>Sar</taxon>
        <taxon>Stramenopiles</taxon>
        <taxon>Ochrophyta</taxon>
        <taxon>Eustigmatophyceae</taxon>
        <taxon>Eustigmatales</taxon>
        <taxon>Monodopsidaceae</taxon>
        <taxon>Nannochloropsis</taxon>
    </lineage>
</organism>
<dbReference type="Proteomes" id="UP000019335">
    <property type="component" value="Unassembled WGS sequence"/>
</dbReference>
<proteinExistence type="predicted"/>
<reference evidence="2 3" key="1">
    <citation type="journal article" date="2014" name="Mol. Plant">
        <title>Chromosome Scale Genome Assembly and Transcriptome Profiling of Nannochloropsis gaditana in Nitrogen Depletion.</title>
        <authorList>
            <person name="Corteggiani Carpinelli E."/>
            <person name="Telatin A."/>
            <person name="Vitulo N."/>
            <person name="Forcato C."/>
            <person name="D'Angelo M."/>
            <person name="Schiavon R."/>
            <person name="Vezzi A."/>
            <person name="Giacometti G.M."/>
            <person name="Morosinotto T."/>
            <person name="Valle G."/>
        </authorList>
    </citation>
    <scope>NUCLEOTIDE SEQUENCE [LARGE SCALE GENOMIC DNA]</scope>
    <source>
        <strain evidence="2 3">B-31</strain>
    </source>
</reference>
<protein>
    <submittedName>
        <fullName evidence="2">Uncharacterized protein</fullName>
    </submittedName>
</protein>
<dbReference type="EMBL" id="AZIL01003016">
    <property type="protein sequence ID" value="EWM20527.1"/>
    <property type="molecule type" value="Genomic_DNA"/>
</dbReference>
<feature type="region of interest" description="Disordered" evidence="1">
    <location>
        <begin position="175"/>
        <end position="196"/>
    </location>
</feature>
<evidence type="ECO:0000256" key="1">
    <source>
        <dbReference type="SAM" id="MobiDB-lite"/>
    </source>
</evidence>
<sequence length="196" mass="21020">MGPSTALAEATNTHERLRVERGIVLGVLVEAKGRPLTKSMLDAVIHARRYACPLWESVRMGMVEEKDRLDEALSLLVADKVLHRTLRPRHPLPSPTEPPGGKKGGKKLAYFSLVHPTCAPAAHAEEKEGVETHASAAAVVADAPDPQALMTSRPPKARKLWRRSGAATAIAALLQLREDGGGQGRERGNGRERGGG</sequence>
<evidence type="ECO:0000313" key="2">
    <source>
        <dbReference type="EMBL" id="EWM20527.1"/>
    </source>
</evidence>
<feature type="compositionally biased region" description="Basic and acidic residues" evidence="1">
    <location>
        <begin position="176"/>
        <end position="196"/>
    </location>
</feature>
<dbReference type="AlphaFoldDB" id="W7T1D9"/>
<name>W7T1D9_9STRA</name>
<comment type="caution">
    <text evidence="2">The sequence shown here is derived from an EMBL/GenBank/DDBJ whole genome shotgun (WGS) entry which is preliminary data.</text>
</comment>
<accession>W7T1D9</accession>
<evidence type="ECO:0000313" key="3">
    <source>
        <dbReference type="Proteomes" id="UP000019335"/>
    </source>
</evidence>
<gene>
    <name evidence="2" type="ORF">Naga_102169g1</name>
</gene>
<keyword evidence="3" id="KW-1185">Reference proteome</keyword>
<dbReference type="OrthoDB" id="10535972at2759"/>